<evidence type="ECO:0000256" key="1">
    <source>
        <dbReference type="SAM" id="SignalP"/>
    </source>
</evidence>
<reference evidence="2 3" key="1">
    <citation type="submission" date="2023-09" db="EMBL/GenBank/DDBJ databases">
        <authorList>
            <person name="Rey-Velasco X."/>
        </authorList>
    </citation>
    <scope>NUCLEOTIDE SEQUENCE [LARGE SCALE GENOMIC DNA]</scope>
    <source>
        <strain evidence="2 3">P050</strain>
    </source>
</reference>
<feature type="chain" id="PRO_5046000190" description="Extracellular endo-alpha-(1-&gt;5)-L-arabinanase C-terminal domain-containing protein" evidence="1">
    <location>
        <begin position="19"/>
        <end position="123"/>
    </location>
</feature>
<keyword evidence="3" id="KW-1185">Reference proteome</keyword>
<evidence type="ECO:0000313" key="2">
    <source>
        <dbReference type="EMBL" id="MDT0553073.1"/>
    </source>
</evidence>
<accession>A0ABU2Y4E6</accession>
<evidence type="ECO:0000313" key="3">
    <source>
        <dbReference type="Proteomes" id="UP001252186"/>
    </source>
</evidence>
<dbReference type="EMBL" id="JAVRHV010000003">
    <property type="protein sequence ID" value="MDT0553073.1"/>
    <property type="molecule type" value="Genomic_DNA"/>
</dbReference>
<comment type="caution">
    <text evidence="2">The sequence shown here is derived from an EMBL/GenBank/DDBJ whole genome shotgun (WGS) entry which is preliminary data.</text>
</comment>
<feature type="signal peptide" evidence="1">
    <location>
        <begin position="1"/>
        <end position="18"/>
    </location>
</feature>
<dbReference type="Proteomes" id="UP001252186">
    <property type="component" value="Unassembled WGS sequence"/>
</dbReference>
<gene>
    <name evidence="2" type="ORF">RM519_07440</name>
</gene>
<proteinExistence type="predicted"/>
<sequence>MKKIMQSTGLLICMFVLASFTITSNSNVKKILGTWSYEVPDAPYDYQEGDLIFEKADGELNGYAKIGGYKTEVDNLVVDGKNVTFSMYVEDTEVEFDLEFDKKSFEGTVSYIEGTLDISGSKK</sequence>
<keyword evidence="1" id="KW-0732">Signal</keyword>
<dbReference type="RefSeq" id="WP_311593055.1">
    <property type="nucleotide sequence ID" value="NZ_JAVRHV010000003.1"/>
</dbReference>
<organism evidence="2 3">
    <name type="scientific">Urechidicola vernalis</name>
    <dbReference type="NCBI Taxonomy" id="3075600"/>
    <lineage>
        <taxon>Bacteria</taxon>
        <taxon>Pseudomonadati</taxon>
        <taxon>Bacteroidota</taxon>
        <taxon>Flavobacteriia</taxon>
        <taxon>Flavobacteriales</taxon>
        <taxon>Flavobacteriaceae</taxon>
        <taxon>Urechidicola</taxon>
    </lineage>
</organism>
<protein>
    <recommendedName>
        <fullName evidence="4">Extracellular endo-alpha-(1-&gt;5)-L-arabinanase C-terminal domain-containing protein</fullName>
    </recommendedName>
</protein>
<evidence type="ECO:0008006" key="4">
    <source>
        <dbReference type="Google" id="ProtNLM"/>
    </source>
</evidence>
<name>A0ABU2Y4E6_9FLAO</name>